<keyword evidence="4" id="KW-0520">NAD</keyword>
<dbReference type="EMBL" id="HACG01006434">
    <property type="protein sequence ID" value="CEK53299.1"/>
    <property type="molecule type" value="Transcribed_RNA"/>
</dbReference>
<dbReference type="CDD" id="cd04759">
    <property type="entry name" value="Rib_hydrolase"/>
    <property type="match status" value="1"/>
</dbReference>
<dbReference type="GO" id="GO:0016740">
    <property type="term" value="F:transferase activity"/>
    <property type="evidence" value="ECO:0007669"/>
    <property type="project" value="UniProtKB-KW"/>
</dbReference>
<feature type="signal peptide" evidence="6">
    <location>
        <begin position="1"/>
        <end position="20"/>
    </location>
</feature>
<evidence type="ECO:0000256" key="1">
    <source>
        <dbReference type="ARBA" id="ARBA00005406"/>
    </source>
</evidence>
<dbReference type="Gene3D" id="1.20.82.10">
    <property type="entry name" value="ADP Ribosyl Cyclase, Chain A, domain 1"/>
    <property type="match status" value="1"/>
</dbReference>
<protein>
    <submittedName>
        <fullName evidence="7">Uncharacterized protein</fullName>
    </submittedName>
</protein>
<evidence type="ECO:0000256" key="4">
    <source>
        <dbReference type="ARBA" id="ARBA00023027"/>
    </source>
</evidence>
<reference evidence="7" key="1">
    <citation type="submission" date="2014-12" db="EMBL/GenBank/DDBJ databases">
        <title>Insight into the proteome of Arion vulgaris.</title>
        <authorList>
            <person name="Aradska J."/>
            <person name="Bulat T."/>
            <person name="Smidak R."/>
            <person name="Sarate P."/>
            <person name="Gangsoo J."/>
            <person name="Sialana F."/>
            <person name="Bilban M."/>
            <person name="Lubec G."/>
        </authorList>
    </citation>
    <scope>NUCLEOTIDE SEQUENCE</scope>
    <source>
        <tissue evidence="7">Skin</tissue>
    </source>
</reference>
<name>A0A0B6YAT0_9EUPU</name>
<evidence type="ECO:0000256" key="5">
    <source>
        <dbReference type="ARBA" id="ARBA00023157"/>
    </source>
</evidence>
<keyword evidence="3" id="KW-0378">Hydrolase</keyword>
<dbReference type="GO" id="GO:0061809">
    <property type="term" value="F:NAD+ nucleosidase activity, cyclic ADP-ribose generating"/>
    <property type="evidence" value="ECO:0007669"/>
    <property type="project" value="InterPro"/>
</dbReference>
<keyword evidence="6" id="KW-0732">Signal</keyword>
<sequence>MMILLMMSVLGAMFVQTVRAQEDPGSHKGTTEHIEAVFEGRCWDYDVTKYNNLLPRVEADCDNLWQEFSKAFSFKSPCDVTQAQYEEFLDSTKQTLPLDKVMFWSGVYTLSHKFAENGVRFITLEDTMIGYLANSLTWCGQETAPGMNFTRCPDWADCSQEASESFWAGASTTFATQAKGEVTIMVDGSNPDKPAYRTSSFFGKYELPNLDVAAVMSVNVIVSHALDKPKIEVCGQGSLLDLQNDVTARGLIYTCIDDPDSVMHLLCSDDPDSRECQLAQFHAAGKLQVTDPPRGFNQMPRDMLS</sequence>
<organism evidence="7">
    <name type="scientific">Arion vulgaris</name>
    <dbReference type="NCBI Taxonomy" id="1028688"/>
    <lineage>
        <taxon>Eukaryota</taxon>
        <taxon>Metazoa</taxon>
        <taxon>Spiralia</taxon>
        <taxon>Lophotrochozoa</taxon>
        <taxon>Mollusca</taxon>
        <taxon>Gastropoda</taxon>
        <taxon>Heterobranchia</taxon>
        <taxon>Euthyneura</taxon>
        <taxon>Panpulmonata</taxon>
        <taxon>Eupulmonata</taxon>
        <taxon>Stylommatophora</taxon>
        <taxon>Helicina</taxon>
        <taxon>Arionoidea</taxon>
        <taxon>Arionidae</taxon>
        <taxon>Arion</taxon>
    </lineage>
</organism>
<evidence type="ECO:0000313" key="7">
    <source>
        <dbReference type="EMBL" id="CEK53299.1"/>
    </source>
</evidence>
<dbReference type="Gene3D" id="3.40.50.720">
    <property type="entry name" value="NAD(P)-binding Rossmann-like Domain"/>
    <property type="match status" value="1"/>
</dbReference>
<evidence type="ECO:0000256" key="6">
    <source>
        <dbReference type="SAM" id="SignalP"/>
    </source>
</evidence>
<evidence type="ECO:0000256" key="3">
    <source>
        <dbReference type="ARBA" id="ARBA00022801"/>
    </source>
</evidence>
<evidence type="ECO:0000256" key="2">
    <source>
        <dbReference type="ARBA" id="ARBA00022679"/>
    </source>
</evidence>
<keyword evidence="2" id="KW-0808">Transferase</keyword>
<dbReference type="GO" id="GO:0016849">
    <property type="term" value="F:phosphorus-oxygen lyase activity"/>
    <property type="evidence" value="ECO:0007669"/>
    <property type="project" value="TreeGrafter"/>
</dbReference>
<dbReference type="GO" id="GO:0005886">
    <property type="term" value="C:plasma membrane"/>
    <property type="evidence" value="ECO:0007669"/>
    <property type="project" value="TreeGrafter"/>
</dbReference>
<dbReference type="InterPro" id="IPR003193">
    <property type="entry name" value="ADP-ribosyl_cyclase"/>
</dbReference>
<dbReference type="Pfam" id="PF02267">
    <property type="entry name" value="Rib_hydrolayse"/>
    <property type="match status" value="1"/>
</dbReference>
<dbReference type="SUPFAM" id="SSF52309">
    <property type="entry name" value="N-(deoxy)ribosyltransferase-like"/>
    <property type="match status" value="1"/>
</dbReference>
<dbReference type="PANTHER" id="PTHR10912:SF7">
    <property type="entry name" value="ADP-RIBOSYL CYCLASE_CYCLIC ADP-RIBOSE HYDROLASE"/>
    <property type="match status" value="1"/>
</dbReference>
<proteinExistence type="inferred from homology"/>
<comment type="similarity">
    <text evidence="1">Belongs to the ADP-ribosyl cyclase family.</text>
</comment>
<dbReference type="AlphaFoldDB" id="A0A0B6YAT0"/>
<gene>
    <name evidence="7" type="primary">ORF19799</name>
</gene>
<dbReference type="PANTHER" id="PTHR10912">
    <property type="entry name" value="ADP-RIBOSYL CYCLASE"/>
    <property type="match status" value="1"/>
</dbReference>
<feature type="chain" id="PRO_5002110770" evidence="6">
    <location>
        <begin position="21"/>
        <end position="305"/>
    </location>
</feature>
<accession>A0A0B6YAT0</accession>
<keyword evidence="5" id="KW-1015">Disulfide bond</keyword>